<gene>
    <name evidence="1" type="ORF">MiSe_80630</name>
</gene>
<evidence type="ECO:0000313" key="2">
    <source>
        <dbReference type="Proteomes" id="UP001050975"/>
    </source>
</evidence>
<proteinExistence type="predicted"/>
<dbReference type="Proteomes" id="UP001050975">
    <property type="component" value="Unassembled WGS sequence"/>
</dbReference>
<dbReference type="EMBL" id="BLAY01000208">
    <property type="protein sequence ID" value="GET43241.1"/>
    <property type="molecule type" value="Genomic_DNA"/>
</dbReference>
<keyword evidence="2" id="KW-1185">Reference proteome</keyword>
<reference evidence="1" key="1">
    <citation type="submission" date="2019-10" db="EMBL/GenBank/DDBJ databases">
        <title>Draft genome sequece of Microseira wollei NIES-4236.</title>
        <authorList>
            <person name="Yamaguchi H."/>
            <person name="Suzuki S."/>
            <person name="Kawachi M."/>
        </authorList>
    </citation>
    <scope>NUCLEOTIDE SEQUENCE</scope>
    <source>
        <strain evidence="1">NIES-4236</strain>
    </source>
</reference>
<name>A0AAV3XQP1_9CYAN</name>
<sequence>MVKKRGKILELGGCVTQLLPNEPILLPEDLKDV</sequence>
<comment type="caution">
    <text evidence="1">The sequence shown here is derived from an EMBL/GenBank/DDBJ whole genome shotgun (WGS) entry which is preliminary data.</text>
</comment>
<accession>A0AAV3XQP1</accession>
<protein>
    <submittedName>
        <fullName evidence="1">Uncharacterized protein</fullName>
    </submittedName>
</protein>
<dbReference type="AlphaFoldDB" id="A0AAV3XQP1"/>
<organism evidence="1 2">
    <name type="scientific">Microseira wollei NIES-4236</name>
    <dbReference type="NCBI Taxonomy" id="2530354"/>
    <lineage>
        <taxon>Bacteria</taxon>
        <taxon>Bacillati</taxon>
        <taxon>Cyanobacteriota</taxon>
        <taxon>Cyanophyceae</taxon>
        <taxon>Oscillatoriophycideae</taxon>
        <taxon>Aerosakkonematales</taxon>
        <taxon>Aerosakkonemataceae</taxon>
        <taxon>Microseira</taxon>
    </lineage>
</organism>
<evidence type="ECO:0000313" key="1">
    <source>
        <dbReference type="EMBL" id="GET43241.1"/>
    </source>
</evidence>